<reference evidence="2" key="1">
    <citation type="journal article" date="2019" name="Int. J. Syst. Evol. Microbiol.">
        <title>The Global Catalogue of Microorganisms (GCM) 10K type strain sequencing project: providing services to taxonomists for standard genome sequencing and annotation.</title>
        <authorList>
            <consortium name="The Broad Institute Genomics Platform"/>
            <consortium name="The Broad Institute Genome Sequencing Center for Infectious Disease"/>
            <person name="Wu L."/>
            <person name="Ma J."/>
        </authorList>
    </citation>
    <scope>NUCLEOTIDE SEQUENCE [LARGE SCALE GENOMIC DNA]</scope>
    <source>
        <strain evidence="2">JCM 17085</strain>
    </source>
</reference>
<protein>
    <submittedName>
        <fullName evidence="1">Uncharacterized protein</fullName>
    </submittedName>
</protein>
<sequence length="135" mass="15254">MQKMQQKEVLNMTRQKLGKHPSLQNFLNSNSDYVYKVDDITIFIKTSPRQPSNKLNALKLTMQSIGPASIETVDGKRFVLGLDSTKKDVILYRFFCVNSANTIQVAGVVTADIKDKEKAKALIYDIIKGIKFKVQ</sequence>
<proteinExistence type="predicted"/>
<evidence type="ECO:0000313" key="2">
    <source>
        <dbReference type="Proteomes" id="UP001500841"/>
    </source>
</evidence>
<accession>A0ABP7X5R8</accession>
<name>A0ABP7X5R8_9SPHI</name>
<gene>
    <name evidence="1" type="ORF">GCM10022392_33190</name>
</gene>
<dbReference type="EMBL" id="BAABCV010000015">
    <property type="protein sequence ID" value="GAA4104918.1"/>
    <property type="molecule type" value="Genomic_DNA"/>
</dbReference>
<organism evidence="1 2">
    <name type="scientific">Mucilaginibacter panaciglaebae</name>
    <dbReference type="NCBI Taxonomy" id="502331"/>
    <lineage>
        <taxon>Bacteria</taxon>
        <taxon>Pseudomonadati</taxon>
        <taxon>Bacteroidota</taxon>
        <taxon>Sphingobacteriia</taxon>
        <taxon>Sphingobacteriales</taxon>
        <taxon>Sphingobacteriaceae</taxon>
        <taxon>Mucilaginibacter</taxon>
    </lineage>
</organism>
<keyword evidence="2" id="KW-1185">Reference proteome</keyword>
<evidence type="ECO:0000313" key="1">
    <source>
        <dbReference type="EMBL" id="GAA4104918.1"/>
    </source>
</evidence>
<dbReference type="Proteomes" id="UP001500841">
    <property type="component" value="Unassembled WGS sequence"/>
</dbReference>
<comment type="caution">
    <text evidence="1">The sequence shown here is derived from an EMBL/GenBank/DDBJ whole genome shotgun (WGS) entry which is preliminary data.</text>
</comment>